<dbReference type="PANTHER" id="PTHR19924:SF26">
    <property type="entry name" value="U3 SMALL NUCLEOLAR RNA-ASSOCIATED PROTEIN 15 HOMOLOG"/>
    <property type="match status" value="1"/>
</dbReference>
<dbReference type="HOGENOM" id="CLU_021102_2_1_1"/>
<dbReference type="Proteomes" id="UP000016932">
    <property type="component" value="Unassembled WGS sequence"/>
</dbReference>
<name>M3AE84_PSEFD</name>
<proteinExistence type="predicted"/>
<feature type="domain" description="U3 small nucleolar RNA-associated protein 15 C-terminal" evidence="8">
    <location>
        <begin position="392"/>
        <end position="551"/>
    </location>
</feature>
<protein>
    <recommendedName>
        <fullName evidence="8">U3 small nucleolar RNA-associated protein 15 C-terminal domain-containing protein</fullName>
    </recommendedName>
</protein>
<dbReference type="GeneID" id="19331697"/>
<evidence type="ECO:0000256" key="7">
    <source>
        <dbReference type="SAM" id="MobiDB-lite"/>
    </source>
</evidence>
<evidence type="ECO:0000256" key="2">
    <source>
        <dbReference type="ARBA" id="ARBA00022552"/>
    </source>
</evidence>
<dbReference type="eggNOG" id="KOG0310">
    <property type="taxonomic scope" value="Eukaryota"/>
</dbReference>
<dbReference type="EMBL" id="KB446558">
    <property type="protein sequence ID" value="EME82881.1"/>
    <property type="molecule type" value="Genomic_DNA"/>
</dbReference>
<dbReference type="PROSITE" id="PS00678">
    <property type="entry name" value="WD_REPEATS_1"/>
    <property type="match status" value="2"/>
</dbReference>
<dbReference type="RefSeq" id="XP_007926271.1">
    <property type="nucleotide sequence ID" value="XM_007928080.1"/>
</dbReference>
<keyword evidence="4" id="KW-0677">Repeat</keyword>
<dbReference type="InterPro" id="IPR036322">
    <property type="entry name" value="WD40_repeat_dom_sf"/>
</dbReference>
<feature type="region of interest" description="Disordered" evidence="7">
    <location>
        <begin position="1"/>
        <end position="21"/>
    </location>
</feature>
<evidence type="ECO:0000256" key="1">
    <source>
        <dbReference type="ARBA" id="ARBA00004604"/>
    </source>
</evidence>
<keyword evidence="2" id="KW-0698">rRNA processing</keyword>
<evidence type="ECO:0000313" key="10">
    <source>
        <dbReference type="Proteomes" id="UP000016932"/>
    </source>
</evidence>
<dbReference type="InterPro" id="IPR018983">
    <property type="entry name" value="U3_snoRNA-assocProt_15_C"/>
</dbReference>
<dbReference type="Pfam" id="PF09384">
    <property type="entry name" value="UTP15_C"/>
    <property type="match status" value="1"/>
</dbReference>
<reference evidence="9 10" key="1">
    <citation type="journal article" date="2012" name="PLoS Pathog.">
        <title>Diverse lifestyles and strategies of plant pathogenesis encoded in the genomes of eighteen Dothideomycetes fungi.</title>
        <authorList>
            <person name="Ohm R.A."/>
            <person name="Feau N."/>
            <person name="Henrissat B."/>
            <person name="Schoch C.L."/>
            <person name="Horwitz B.A."/>
            <person name="Barry K.W."/>
            <person name="Condon B.J."/>
            <person name="Copeland A.C."/>
            <person name="Dhillon B."/>
            <person name="Glaser F."/>
            <person name="Hesse C.N."/>
            <person name="Kosti I."/>
            <person name="LaButti K."/>
            <person name="Lindquist E.A."/>
            <person name="Lucas S."/>
            <person name="Salamov A.A."/>
            <person name="Bradshaw R.E."/>
            <person name="Ciuffetti L."/>
            <person name="Hamelin R.C."/>
            <person name="Kema G.H.J."/>
            <person name="Lawrence C."/>
            <person name="Scott J.A."/>
            <person name="Spatafora J.W."/>
            <person name="Turgeon B.G."/>
            <person name="de Wit P.J.G.M."/>
            <person name="Zhong S."/>
            <person name="Goodwin S.B."/>
            <person name="Grigoriev I.V."/>
        </authorList>
    </citation>
    <scope>NUCLEOTIDE SEQUENCE [LARGE SCALE GENOMIC DNA]</scope>
    <source>
        <strain evidence="9 10">CIRAD86</strain>
    </source>
</reference>
<dbReference type="PANTHER" id="PTHR19924">
    <property type="entry name" value="UTP15 U3 SMALL NUCLEOLAR RNA-ASSOCIATED PROTEIN 15 FAMILY MEMBER"/>
    <property type="match status" value="1"/>
</dbReference>
<dbReference type="PROSITE" id="PS50082">
    <property type="entry name" value="WD_REPEATS_2"/>
    <property type="match status" value="3"/>
</dbReference>
<dbReference type="GO" id="GO:0006364">
    <property type="term" value="P:rRNA processing"/>
    <property type="evidence" value="ECO:0007669"/>
    <property type="project" value="UniProtKB-KW"/>
</dbReference>
<evidence type="ECO:0000256" key="5">
    <source>
        <dbReference type="ARBA" id="ARBA00023242"/>
    </source>
</evidence>
<dbReference type="OrthoDB" id="431715at2759"/>
<dbReference type="AlphaFoldDB" id="M3AE84"/>
<comment type="subcellular location">
    <subcellularLocation>
        <location evidence="1">Nucleus</location>
        <location evidence="1">Nucleolus</location>
    </subcellularLocation>
</comment>
<keyword evidence="3 6" id="KW-0853">WD repeat</keyword>
<sequence>MAAEVAPLPIVRSAPGPAPQTADTTYWKAFKNQLLLPSPHNAAVTSITLPDANPTGPQADAFAITSGSRVQTYSTKTRKLLKTISRFGVDDTARSGVLRRDGRILLAGGDSGTIQAFDTGSRAILKQWNGAHAHKLPVHVVRWSPSVLTDLMSCSDDRTVRVWDLTEDVARWTGIGHEDYVRCGAYLPGQGGNVVVSGSYDQTVRIWDTRQGRTGNMASLTFKLPAPIEDLLPLSSSSIATAAGNEVSIVNLVAGKAENVIRSHQKTVTALSTAQNGARILTAGLDGHVKIHDTVSWEVVAAFKYPSPILSLAVISAASANHAARDDRHLAVGLQNGLLSLRTRLAGTEKVKAREREKKMEALVAGTADEYERKQKKKDMRQGIRARDRGKDYKGEGADIVITGNDRPRHKKLVPWQRSLRQGKYAEAVDQVLPPGNWEQFNRNDLITLLVTLRHRSASRAALSGRTPDRLLPMLGFIHKYIQHPAHVSVLYDVLLLLLDLYSHKFGDWQSSDDDDEKAVVTLVHQIKGRVRQAADWASASHRTLGMIELLESG</sequence>
<dbReference type="PRINTS" id="PR00320">
    <property type="entry name" value="GPROTEINBRPT"/>
</dbReference>
<dbReference type="Gene3D" id="2.130.10.10">
    <property type="entry name" value="YVTN repeat-like/Quinoprotein amine dehydrogenase"/>
    <property type="match status" value="2"/>
</dbReference>
<feature type="repeat" description="WD" evidence="6">
    <location>
        <begin position="174"/>
        <end position="217"/>
    </location>
</feature>
<dbReference type="InterPro" id="IPR015943">
    <property type="entry name" value="WD40/YVTN_repeat-like_dom_sf"/>
</dbReference>
<evidence type="ECO:0000256" key="4">
    <source>
        <dbReference type="ARBA" id="ARBA00022737"/>
    </source>
</evidence>
<dbReference type="Pfam" id="PF00400">
    <property type="entry name" value="WD40"/>
    <property type="match status" value="3"/>
</dbReference>
<dbReference type="InterPro" id="IPR020472">
    <property type="entry name" value="WD40_PAC1"/>
</dbReference>
<keyword evidence="10" id="KW-1185">Reference proteome</keyword>
<evidence type="ECO:0000256" key="6">
    <source>
        <dbReference type="PROSITE-ProRule" id="PRU00221"/>
    </source>
</evidence>
<accession>M3AE84</accession>
<dbReference type="GO" id="GO:0045943">
    <property type="term" value="P:positive regulation of transcription by RNA polymerase I"/>
    <property type="evidence" value="ECO:0007669"/>
    <property type="project" value="TreeGrafter"/>
</dbReference>
<dbReference type="VEuPathDB" id="FungiDB:MYCFIDRAFT_153617"/>
<dbReference type="PROSITE" id="PS50294">
    <property type="entry name" value="WD_REPEATS_REGION"/>
    <property type="match status" value="2"/>
</dbReference>
<dbReference type="SMART" id="SM00320">
    <property type="entry name" value="WD40"/>
    <property type="match status" value="4"/>
</dbReference>
<dbReference type="KEGG" id="pfj:MYCFIDRAFT_153617"/>
<evidence type="ECO:0000256" key="3">
    <source>
        <dbReference type="ARBA" id="ARBA00022574"/>
    </source>
</evidence>
<dbReference type="STRING" id="383855.M3AE84"/>
<organism evidence="9 10">
    <name type="scientific">Pseudocercospora fijiensis (strain CIRAD86)</name>
    <name type="common">Black leaf streak disease fungus</name>
    <name type="synonym">Mycosphaerella fijiensis</name>
    <dbReference type="NCBI Taxonomy" id="383855"/>
    <lineage>
        <taxon>Eukaryota</taxon>
        <taxon>Fungi</taxon>
        <taxon>Dikarya</taxon>
        <taxon>Ascomycota</taxon>
        <taxon>Pezizomycotina</taxon>
        <taxon>Dothideomycetes</taxon>
        <taxon>Dothideomycetidae</taxon>
        <taxon>Mycosphaerellales</taxon>
        <taxon>Mycosphaerellaceae</taxon>
        <taxon>Pseudocercospora</taxon>
    </lineage>
</organism>
<dbReference type="GO" id="GO:0005730">
    <property type="term" value="C:nucleolus"/>
    <property type="evidence" value="ECO:0007669"/>
    <property type="project" value="UniProtKB-SubCell"/>
</dbReference>
<dbReference type="InterPro" id="IPR001680">
    <property type="entry name" value="WD40_rpt"/>
</dbReference>
<feature type="repeat" description="WD" evidence="6">
    <location>
        <begin position="261"/>
        <end position="302"/>
    </location>
</feature>
<feature type="repeat" description="WD" evidence="6">
    <location>
        <begin position="131"/>
        <end position="165"/>
    </location>
</feature>
<dbReference type="InterPro" id="IPR019775">
    <property type="entry name" value="WD40_repeat_CS"/>
</dbReference>
<dbReference type="SUPFAM" id="SSF50978">
    <property type="entry name" value="WD40 repeat-like"/>
    <property type="match status" value="1"/>
</dbReference>
<evidence type="ECO:0000313" key="9">
    <source>
        <dbReference type="EMBL" id="EME82881.1"/>
    </source>
</evidence>
<keyword evidence="5" id="KW-0539">Nucleus</keyword>
<evidence type="ECO:0000259" key="8">
    <source>
        <dbReference type="Pfam" id="PF09384"/>
    </source>
</evidence>
<gene>
    <name evidence="9" type="ORF">MYCFIDRAFT_153617</name>
</gene>